<name>A7T1L5_NEMVE</name>
<dbReference type="HOGENOM" id="CLU_1020478_0_0_1"/>
<protein>
    <submittedName>
        <fullName evidence="2">Uncharacterized protein</fullName>
    </submittedName>
</protein>
<dbReference type="InParanoid" id="A7T1L5"/>
<feature type="region of interest" description="Disordered" evidence="1">
    <location>
        <begin position="113"/>
        <end position="133"/>
    </location>
</feature>
<reference evidence="2 3" key="1">
    <citation type="journal article" date="2007" name="Science">
        <title>Sea anemone genome reveals ancestral eumetazoan gene repertoire and genomic organization.</title>
        <authorList>
            <person name="Putnam N.H."/>
            <person name="Srivastava M."/>
            <person name="Hellsten U."/>
            <person name="Dirks B."/>
            <person name="Chapman J."/>
            <person name="Salamov A."/>
            <person name="Terry A."/>
            <person name="Shapiro H."/>
            <person name="Lindquist E."/>
            <person name="Kapitonov V.V."/>
            <person name="Jurka J."/>
            <person name="Genikhovich G."/>
            <person name="Grigoriev I.V."/>
            <person name="Lucas S.M."/>
            <person name="Steele R.E."/>
            <person name="Finnerty J.R."/>
            <person name="Technau U."/>
            <person name="Martindale M.Q."/>
            <person name="Rokhsar D.S."/>
        </authorList>
    </citation>
    <scope>NUCLEOTIDE SEQUENCE [LARGE SCALE GENOMIC DNA]</scope>
    <source>
        <strain evidence="3">CH2 X CH6</strain>
    </source>
</reference>
<gene>
    <name evidence="2" type="ORF">NEMVEDRAFT_v1g248528</name>
</gene>
<evidence type="ECO:0000256" key="1">
    <source>
        <dbReference type="SAM" id="MobiDB-lite"/>
    </source>
</evidence>
<evidence type="ECO:0000313" key="3">
    <source>
        <dbReference type="Proteomes" id="UP000001593"/>
    </source>
</evidence>
<dbReference type="EMBL" id="DS470122">
    <property type="protein sequence ID" value="EDO30159.1"/>
    <property type="molecule type" value="Genomic_DNA"/>
</dbReference>
<feature type="region of interest" description="Disordered" evidence="1">
    <location>
        <begin position="1"/>
        <end position="28"/>
    </location>
</feature>
<proteinExistence type="predicted"/>
<accession>A7T1L5</accession>
<dbReference type="AlphaFoldDB" id="A7T1L5"/>
<feature type="region of interest" description="Disordered" evidence="1">
    <location>
        <begin position="245"/>
        <end position="273"/>
    </location>
</feature>
<dbReference type="Proteomes" id="UP000001593">
    <property type="component" value="Unassembled WGS sequence"/>
</dbReference>
<dbReference type="OMA" id="DIRYCRY"/>
<evidence type="ECO:0000313" key="2">
    <source>
        <dbReference type="EMBL" id="EDO30159.1"/>
    </source>
</evidence>
<feature type="compositionally biased region" description="Polar residues" evidence="1">
    <location>
        <begin position="1"/>
        <end position="12"/>
    </location>
</feature>
<feature type="compositionally biased region" description="Basic residues" evidence="1">
    <location>
        <begin position="264"/>
        <end position="273"/>
    </location>
</feature>
<organism evidence="2 3">
    <name type="scientific">Nematostella vectensis</name>
    <name type="common">Starlet sea anemone</name>
    <dbReference type="NCBI Taxonomy" id="45351"/>
    <lineage>
        <taxon>Eukaryota</taxon>
        <taxon>Metazoa</taxon>
        <taxon>Cnidaria</taxon>
        <taxon>Anthozoa</taxon>
        <taxon>Hexacorallia</taxon>
        <taxon>Actiniaria</taxon>
        <taxon>Edwardsiidae</taxon>
        <taxon>Nematostella</taxon>
    </lineage>
</organism>
<sequence length="273" mass="31336">MASNLRTSSKGTMESEPAVKAKGANKHLTLQNARATENWLRVKNVLDKQKKEISSKFEEDKSKLLKQREKMQFTSLSLTAVPEKDEGSSDKAKNQRRMTFADVYDALMMTMKEQRNQDSRSTSSEPTFRRGSTVSYDLKKVTRKPMSFSLQSLQKANMNLHNMQEVPENDSDDEEIEQSEEKAGVFELSEEEKLLGPTLSLPPTALPPIHNQNVFKPQSRNFERRTKSNPDVNIEELRYCRYLRTGSREGRRSSVPAISPVRDRVRRNPLGRR</sequence>
<keyword evidence="3" id="KW-1185">Reference proteome</keyword>
<feature type="compositionally biased region" description="Polar residues" evidence="1">
    <location>
        <begin position="119"/>
        <end position="133"/>
    </location>
</feature>